<sequence>MLGRTKQRCVPNKINSNELPKEFAAFFHDKKDNLRQNLDFYHVFNDHHIFQGSPFNSFKPVTEDYGASKEKIRKLQIAQNSAARLVCKKRKKDHVTPLSG</sequence>
<dbReference type="EMBL" id="BMAT01001952">
    <property type="protein sequence ID" value="GFR96032.1"/>
    <property type="molecule type" value="Genomic_DNA"/>
</dbReference>
<evidence type="ECO:0000313" key="2">
    <source>
        <dbReference type="Proteomes" id="UP000762676"/>
    </source>
</evidence>
<reference evidence="1 2" key="1">
    <citation type="journal article" date="2021" name="Elife">
        <title>Chloroplast acquisition without the gene transfer in kleptoplastic sea slugs, Plakobranchus ocellatus.</title>
        <authorList>
            <person name="Maeda T."/>
            <person name="Takahashi S."/>
            <person name="Yoshida T."/>
            <person name="Shimamura S."/>
            <person name="Takaki Y."/>
            <person name="Nagai Y."/>
            <person name="Toyoda A."/>
            <person name="Suzuki Y."/>
            <person name="Arimoto A."/>
            <person name="Ishii H."/>
            <person name="Satoh N."/>
            <person name="Nishiyama T."/>
            <person name="Hasebe M."/>
            <person name="Maruyama T."/>
            <person name="Minagawa J."/>
            <person name="Obokata J."/>
            <person name="Shigenobu S."/>
        </authorList>
    </citation>
    <scope>NUCLEOTIDE SEQUENCE [LARGE SCALE GENOMIC DNA]</scope>
</reference>
<organism evidence="1 2">
    <name type="scientific">Elysia marginata</name>
    <dbReference type="NCBI Taxonomy" id="1093978"/>
    <lineage>
        <taxon>Eukaryota</taxon>
        <taxon>Metazoa</taxon>
        <taxon>Spiralia</taxon>
        <taxon>Lophotrochozoa</taxon>
        <taxon>Mollusca</taxon>
        <taxon>Gastropoda</taxon>
        <taxon>Heterobranchia</taxon>
        <taxon>Euthyneura</taxon>
        <taxon>Panpulmonata</taxon>
        <taxon>Sacoglossa</taxon>
        <taxon>Placobranchoidea</taxon>
        <taxon>Plakobranchidae</taxon>
        <taxon>Elysia</taxon>
    </lineage>
</organism>
<dbReference type="Proteomes" id="UP000762676">
    <property type="component" value="Unassembled WGS sequence"/>
</dbReference>
<gene>
    <name evidence="1" type="ORF">ElyMa_000958000</name>
</gene>
<name>A0AAV4HF43_9GAST</name>
<protein>
    <submittedName>
        <fullName evidence="1">Uncharacterized protein</fullName>
    </submittedName>
</protein>
<accession>A0AAV4HF43</accession>
<proteinExistence type="predicted"/>
<comment type="caution">
    <text evidence="1">The sequence shown here is derived from an EMBL/GenBank/DDBJ whole genome shotgun (WGS) entry which is preliminary data.</text>
</comment>
<evidence type="ECO:0000313" key="1">
    <source>
        <dbReference type="EMBL" id="GFR96032.1"/>
    </source>
</evidence>
<keyword evidence="2" id="KW-1185">Reference proteome</keyword>
<dbReference type="AlphaFoldDB" id="A0AAV4HF43"/>